<dbReference type="Proteomes" id="UP000275846">
    <property type="component" value="Unassembled WGS sequence"/>
</dbReference>
<sequence length="113" mass="13025">MRIQDSGIHCNADNTYTPCKPSAPAILTATATPLPRMTSPRLFRLLQLTLRPQLQLTHRPGWYLRIHRTEAGEPVPGALTYCRRARLHCPHCFRTFTHRMGLLGHMHLYDNLR</sequence>
<dbReference type="WBParaSite" id="SSLN_0001807001-mRNA-1">
    <property type="protein sequence ID" value="SSLN_0001807001-mRNA-1"/>
    <property type="gene ID" value="SSLN_0001807001"/>
</dbReference>
<evidence type="ECO:0000313" key="1">
    <source>
        <dbReference type="EMBL" id="VDM03794.1"/>
    </source>
</evidence>
<dbReference type="AlphaFoldDB" id="A0A183TLR0"/>
<reference evidence="1 2" key="2">
    <citation type="submission" date="2018-11" db="EMBL/GenBank/DDBJ databases">
        <authorList>
            <consortium name="Pathogen Informatics"/>
        </authorList>
    </citation>
    <scope>NUCLEOTIDE SEQUENCE [LARGE SCALE GENOMIC DNA]</scope>
    <source>
        <strain evidence="1 2">NST_G2</strain>
    </source>
</reference>
<gene>
    <name evidence="1" type="ORF">SSLN_LOCUS17408</name>
</gene>
<organism evidence="3">
    <name type="scientific">Schistocephalus solidus</name>
    <name type="common">Tapeworm</name>
    <dbReference type="NCBI Taxonomy" id="70667"/>
    <lineage>
        <taxon>Eukaryota</taxon>
        <taxon>Metazoa</taxon>
        <taxon>Spiralia</taxon>
        <taxon>Lophotrochozoa</taxon>
        <taxon>Platyhelminthes</taxon>
        <taxon>Cestoda</taxon>
        <taxon>Eucestoda</taxon>
        <taxon>Diphyllobothriidea</taxon>
        <taxon>Diphyllobothriidae</taxon>
        <taxon>Schistocephalus</taxon>
    </lineage>
</organism>
<proteinExistence type="predicted"/>
<name>A0A183TLR0_SCHSO</name>
<keyword evidence="2" id="KW-1185">Reference proteome</keyword>
<reference evidence="3" key="1">
    <citation type="submission" date="2016-06" db="UniProtKB">
        <authorList>
            <consortium name="WormBaseParasite"/>
        </authorList>
    </citation>
    <scope>IDENTIFICATION</scope>
</reference>
<accession>A0A183TLR0</accession>
<protein>
    <submittedName>
        <fullName evidence="3">C2H2-type domain-containing protein</fullName>
    </submittedName>
</protein>
<dbReference type="OrthoDB" id="8117402at2759"/>
<dbReference type="EMBL" id="UYSU01042467">
    <property type="protein sequence ID" value="VDM03794.1"/>
    <property type="molecule type" value="Genomic_DNA"/>
</dbReference>
<evidence type="ECO:0000313" key="3">
    <source>
        <dbReference type="WBParaSite" id="SSLN_0001807001-mRNA-1"/>
    </source>
</evidence>
<evidence type="ECO:0000313" key="2">
    <source>
        <dbReference type="Proteomes" id="UP000275846"/>
    </source>
</evidence>